<dbReference type="Proteomes" id="UP000218810">
    <property type="component" value="Unassembled WGS sequence"/>
</dbReference>
<dbReference type="GO" id="GO:0005886">
    <property type="term" value="C:plasma membrane"/>
    <property type="evidence" value="ECO:0007669"/>
    <property type="project" value="UniProtKB-SubCell"/>
</dbReference>
<protein>
    <recommendedName>
        <fullName evidence="8">Probable membrane transporter protein</fullName>
    </recommendedName>
</protein>
<dbReference type="OrthoDB" id="3872971at2"/>
<evidence type="ECO:0000256" key="2">
    <source>
        <dbReference type="ARBA" id="ARBA00009142"/>
    </source>
</evidence>
<dbReference type="InterPro" id="IPR052017">
    <property type="entry name" value="TSUP"/>
</dbReference>
<evidence type="ECO:0000256" key="8">
    <source>
        <dbReference type="RuleBase" id="RU363041"/>
    </source>
</evidence>
<name>A0A2A2WSX8_9ACTN</name>
<keyword evidence="5 8" id="KW-0812">Transmembrane</keyword>
<keyword evidence="6 8" id="KW-1133">Transmembrane helix</keyword>
<proteinExistence type="inferred from homology"/>
<comment type="similarity">
    <text evidence="2 8">Belongs to the 4-toluene sulfonate uptake permease (TSUP) (TC 2.A.102) family.</text>
</comment>
<evidence type="ECO:0000256" key="4">
    <source>
        <dbReference type="ARBA" id="ARBA00022475"/>
    </source>
</evidence>
<feature type="transmembrane region" description="Helical" evidence="8">
    <location>
        <begin position="80"/>
        <end position="99"/>
    </location>
</feature>
<evidence type="ECO:0000256" key="6">
    <source>
        <dbReference type="ARBA" id="ARBA00022989"/>
    </source>
</evidence>
<gene>
    <name evidence="9" type="ORF">CEY15_04760</name>
</gene>
<keyword evidence="3" id="KW-0813">Transport</keyword>
<feature type="transmembrane region" description="Helical" evidence="8">
    <location>
        <begin position="44"/>
        <end position="68"/>
    </location>
</feature>
<keyword evidence="10" id="KW-1185">Reference proteome</keyword>
<feature type="transmembrane region" description="Helical" evidence="8">
    <location>
        <begin position="235"/>
        <end position="258"/>
    </location>
</feature>
<sequence>MLFSMPVDVAPLLLIVAAAAVILGTVLQRVSGMGVGLVVAPTLALLLGPVAGVLLTNLTTTVSAVLIGITLRHDIDWQRYVRLAPLIVVGSVPGALLVGAADRSWLEVIIGTALIGTLLMTALVRIPPVSGAVPAAMAGTAGGFLNTAVGVAAPAMLVYAQATNWQQRSFAATLQPIFFTMGLTSVITKVGLGAAPISGLPPLPVIGLVVAMVPIGLLVGGLVARRVTAEAGRKVAVVVVTAGALLLLARGVGGMAGVF</sequence>
<keyword evidence="4 8" id="KW-1003">Cell membrane</keyword>
<evidence type="ECO:0000256" key="1">
    <source>
        <dbReference type="ARBA" id="ARBA00004651"/>
    </source>
</evidence>
<dbReference type="PRINTS" id="PR00173">
    <property type="entry name" value="EDTRNSPORT"/>
</dbReference>
<dbReference type="PANTHER" id="PTHR30269">
    <property type="entry name" value="TRANSMEMBRANE PROTEIN YFCA"/>
    <property type="match status" value="1"/>
</dbReference>
<comment type="caution">
    <text evidence="9">The sequence shown here is derived from an EMBL/GenBank/DDBJ whole genome shotgun (WGS) entry which is preliminary data.</text>
</comment>
<dbReference type="InterPro" id="IPR002781">
    <property type="entry name" value="TM_pro_TauE-like"/>
</dbReference>
<keyword evidence="7 8" id="KW-0472">Membrane</keyword>
<feature type="transmembrane region" description="Helical" evidence="8">
    <location>
        <begin position="203"/>
        <end position="223"/>
    </location>
</feature>
<dbReference type="EMBL" id="NTGA01000007">
    <property type="protein sequence ID" value="PAY24296.1"/>
    <property type="molecule type" value="Genomic_DNA"/>
</dbReference>
<feature type="transmembrane region" description="Helical" evidence="8">
    <location>
        <begin position="105"/>
        <end position="124"/>
    </location>
</feature>
<dbReference type="AlphaFoldDB" id="A0A2A2WSX8"/>
<evidence type="ECO:0000256" key="3">
    <source>
        <dbReference type="ARBA" id="ARBA00022448"/>
    </source>
</evidence>
<evidence type="ECO:0000313" key="9">
    <source>
        <dbReference type="EMBL" id="PAY24296.1"/>
    </source>
</evidence>
<accession>A0A2A2WSX8</accession>
<organism evidence="9 10">
    <name type="scientific">Dietzia natronolimnaea</name>
    <dbReference type="NCBI Taxonomy" id="161920"/>
    <lineage>
        <taxon>Bacteria</taxon>
        <taxon>Bacillati</taxon>
        <taxon>Actinomycetota</taxon>
        <taxon>Actinomycetes</taxon>
        <taxon>Mycobacteriales</taxon>
        <taxon>Dietziaceae</taxon>
        <taxon>Dietzia</taxon>
    </lineage>
</organism>
<evidence type="ECO:0000256" key="5">
    <source>
        <dbReference type="ARBA" id="ARBA00022692"/>
    </source>
</evidence>
<evidence type="ECO:0000256" key="7">
    <source>
        <dbReference type="ARBA" id="ARBA00023136"/>
    </source>
</evidence>
<dbReference type="PANTHER" id="PTHR30269:SF37">
    <property type="entry name" value="MEMBRANE TRANSPORTER PROTEIN"/>
    <property type="match status" value="1"/>
</dbReference>
<reference evidence="10" key="1">
    <citation type="submission" date="2017-09" db="EMBL/GenBank/DDBJ databases">
        <authorList>
            <person name="Zhang Y."/>
            <person name="Huang X."/>
            <person name="Liu J."/>
            <person name="Lu L."/>
            <person name="Peng K."/>
        </authorList>
    </citation>
    <scope>NUCLEOTIDE SEQUENCE [LARGE SCALE GENOMIC DNA]</scope>
    <source>
        <strain evidence="10">S-XJ-1</strain>
    </source>
</reference>
<evidence type="ECO:0000313" key="10">
    <source>
        <dbReference type="Proteomes" id="UP000218810"/>
    </source>
</evidence>
<feature type="transmembrane region" description="Helical" evidence="8">
    <location>
        <begin position="177"/>
        <end position="197"/>
    </location>
</feature>
<comment type="subcellular location">
    <subcellularLocation>
        <location evidence="1 8">Cell membrane</location>
        <topology evidence="1 8">Multi-pass membrane protein</topology>
    </subcellularLocation>
</comment>
<dbReference type="Pfam" id="PF01925">
    <property type="entry name" value="TauE"/>
    <property type="match status" value="1"/>
</dbReference>